<dbReference type="RefSeq" id="WP_077424456.1">
    <property type="nucleotide sequence ID" value="NZ_MLHQ01000022.1"/>
</dbReference>
<proteinExistence type="inferred from homology"/>
<gene>
    <name evidence="6" type="primary">napF</name>
    <name evidence="8" type="ORF">BKL49_08335</name>
</gene>
<evidence type="ECO:0000259" key="7">
    <source>
        <dbReference type="PROSITE" id="PS51379"/>
    </source>
</evidence>
<comment type="similarity">
    <text evidence="6">Belongs to the NapF family.</text>
</comment>
<dbReference type="PROSITE" id="PS51379">
    <property type="entry name" value="4FE4S_FER_2"/>
    <property type="match status" value="3"/>
</dbReference>
<dbReference type="GO" id="GO:0005737">
    <property type="term" value="C:cytoplasm"/>
    <property type="evidence" value="ECO:0007669"/>
    <property type="project" value="UniProtKB-SubCell"/>
</dbReference>
<accession>A0A1V3JM27</accession>
<evidence type="ECO:0000256" key="5">
    <source>
        <dbReference type="ARBA" id="ARBA00023014"/>
    </source>
</evidence>
<feature type="binding site" evidence="6">
    <location>
        <position position="86"/>
    </location>
    <ligand>
        <name>[4Fe-4S] cluster</name>
        <dbReference type="ChEBI" id="CHEBI:49883"/>
        <label>2</label>
    </ligand>
</feature>
<dbReference type="HAMAP" id="MF_02201">
    <property type="entry name" value="NapF"/>
    <property type="match status" value="1"/>
</dbReference>
<comment type="cofactor">
    <cofactor evidence="6">
        <name>[4Fe-4S] cluster</name>
        <dbReference type="ChEBI" id="CHEBI:49883"/>
    </cofactor>
</comment>
<feature type="binding site" evidence="6">
    <location>
        <position position="48"/>
    </location>
    <ligand>
        <name>[4Fe-4S] cluster</name>
        <dbReference type="ChEBI" id="CHEBI:49883"/>
        <label>1</label>
    </ligand>
</feature>
<evidence type="ECO:0000256" key="3">
    <source>
        <dbReference type="ARBA" id="ARBA00022737"/>
    </source>
</evidence>
<dbReference type="NCBIfam" id="TIGR00402">
    <property type="entry name" value="napF"/>
    <property type="match status" value="1"/>
</dbReference>
<keyword evidence="6" id="KW-0963">Cytoplasm</keyword>
<dbReference type="AlphaFoldDB" id="A0A1V3JM27"/>
<feature type="domain" description="4Fe-4S ferredoxin-type" evidence="7">
    <location>
        <begin position="71"/>
        <end position="100"/>
    </location>
</feature>
<evidence type="ECO:0000313" key="8">
    <source>
        <dbReference type="EMBL" id="OOF57708.1"/>
    </source>
</evidence>
<dbReference type="Gene3D" id="3.30.70.20">
    <property type="match status" value="2"/>
</dbReference>
<sequence>MTVENLPRRQFLRGKFLASLHTKKEQIQGFEGIRPPWSVANNEFIAQCTRCGDCVDICETQILVKGEGGFPEVRFDKGECTFCGKCVEICQQPIFRSLTGLPWEHKIEIGASCLAQRHIECRACQDNCPQNAIRFRLQMGGVAQPIVDLESCNGCGACVKTCPVDVIKISNTK</sequence>
<dbReference type="PANTHER" id="PTHR24960">
    <property type="entry name" value="PHOTOSYSTEM I IRON-SULFUR CENTER-RELATED"/>
    <property type="match status" value="1"/>
</dbReference>
<dbReference type="Proteomes" id="UP000188602">
    <property type="component" value="Unassembled WGS sequence"/>
</dbReference>
<feature type="binding site" evidence="6">
    <location>
        <position position="155"/>
    </location>
    <ligand>
        <name>[4Fe-4S] cluster</name>
        <dbReference type="ChEBI" id="CHEBI:49883"/>
        <label>3</label>
    </ligand>
</feature>
<keyword evidence="2 6" id="KW-0479">Metal-binding</keyword>
<dbReference type="PROSITE" id="PS00198">
    <property type="entry name" value="4FE4S_FER_1"/>
    <property type="match status" value="1"/>
</dbReference>
<feature type="binding site" evidence="6">
    <location>
        <position position="80"/>
    </location>
    <ligand>
        <name>[4Fe-4S] cluster</name>
        <dbReference type="ChEBI" id="CHEBI:49883"/>
        <label>2</label>
    </ligand>
</feature>
<name>A0A1V3JM27_9PAST</name>
<evidence type="ECO:0000256" key="2">
    <source>
        <dbReference type="ARBA" id="ARBA00022723"/>
    </source>
</evidence>
<dbReference type="InterPro" id="IPR004496">
    <property type="entry name" value="NapF"/>
</dbReference>
<evidence type="ECO:0000256" key="6">
    <source>
        <dbReference type="HAMAP-Rule" id="MF_02201"/>
    </source>
</evidence>
<dbReference type="SUPFAM" id="SSF46548">
    <property type="entry name" value="alpha-helical ferredoxin"/>
    <property type="match status" value="1"/>
</dbReference>
<keyword evidence="1 6" id="KW-0004">4Fe-4S</keyword>
<dbReference type="GO" id="GO:0046872">
    <property type="term" value="F:metal ion binding"/>
    <property type="evidence" value="ECO:0007669"/>
    <property type="project" value="UniProtKB-KW"/>
</dbReference>
<dbReference type="PANTHER" id="PTHR24960:SF46">
    <property type="entry name" value="FERREDOXIN-TYPE PROTEIN NAPF"/>
    <property type="match status" value="1"/>
</dbReference>
<feature type="binding site" evidence="6">
    <location>
        <position position="152"/>
    </location>
    <ligand>
        <name>[4Fe-4S] cluster</name>
        <dbReference type="ChEBI" id="CHEBI:49883"/>
        <label>3</label>
    </ligand>
</feature>
<comment type="subunit">
    <text evidence="6">Interacts with the cytoplasmic NapA precursor.</text>
</comment>
<keyword evidence="3 6" id="KW-0677">Repeat</keyword>
<evidence type="ECO:0000313" key="9">
    <source>
        <dbReference type="Proteomes" id="UP000188602"/>
    </source>
</evidence>
<dbReference type="GO" id="GO:0051539">
    <property type="term" value="F:4 iron, 4 sulfur cluster binding"/>
    <property type="evidence" value="ECO:0007669"/>
    <property type="project" value="UniProtKB-UniRule"/>
</dbReference>
<dbReference type="OrthoDB" id="9808559at2"/>
<protein>
    <recommendedName>
        <fullName evidence="6">Ferredoxin-type protein NapF</fullName>
    </recommendedName>
</protein>
<feature type="binding site" evidence="6">
    <location>
        <position position="158"/>
    </location>
    <ligand>
        <name>[4Fe-4S] cluster</name>
        <dbReference type="ChEBI" id="CHEBI:49883"/>
        <label>3</label>
    </ligand>
</feature>
<keyword evidence="9" id="KW-1185">Reference proteome</keyword>
<dbReference type="CDD" id="cd10564">
    <property type="entry name" value="NapF_like"/>
    <property type="match status" value="1"/>
</dbReference>
<dbReference type="InterPro" id="IPR050157">
    <property type="entry name" value="PSI_iron-sulfur_center"/>
</dbReference>
<comment type="caution">
    <text evidence="8">The sequence shown here is derived from an EMBL/GenBank/DDBJ whole genome shotgun (WGS) entry which is preliminary data.</text>
</comment>
<feature type="binding site" evidence="6">
    <location>
        <position position="58"/>
    </location>
    <ligand>
        <name>[4Fe-4S] cluster</name>
        <dbReference type="ChEBI" id="CHEBI:49883"/>
        <label>1</label>
    </ligand>
</feature>
<keyword evidence="4 6" id="KW-0408">Iron</keyword>
<keyword evidence="5 6" id="KW-0411">Iron-sulfur</keyword>
<comment type="function">
    <text evidence="6">Could be involved in the maturation of NapA, the catalytic subunit of the periplasmic nitrate reductase, before its export into the periplasm.</text>
</comment>
<feature type="binding site" evidence="6">
    <location>
        <position position="83"/>
    </location>
    <ligand>
        <name>[4Fe-4S] cluster</name>
        <dbReference type="ChEBI" id="CHEBI:49883"/>
        <label>2</label>
    </ligand>
</feature>
<dbReference type="EMBL" id="MLHQ01000022">
    <property type="protein sequence ID" value="OOF57708.1"/>
    <property type="molecule type" value="Genomic_DNA"/>
</dbReference>
<feature type="binding site" evidence="6">
    <location>
        <position position="54"/>
    </location>
    <ligand>
        <name>[4Fe-4S] cluster</name>
        <dbReference type="ChEBI" id="CHEBI:49883"/>
        <label>1</label>
    </ligand>
</feature>
<dbReference type="STRING" id="1907939.BKL49_08335"/>
<dbReference type="InterPro" id="IPR017900">
    <property type="entry name" value="4Fe4S_Fe_S_CS"/>
</dbReference>
<feature type="domain" description="4Fe-4S ferredoxin-type" evidence="7">
    <location>
        <begin position="143"/>
        <end position="172"/>
    </location>
</feature>
<dbReference type="Pfam" id="PF12838">
    <property type="entry name" value="Fer4_7"/>
    <property type="match status" value="2"/>
</dbReference>
<feature type="binding site" evidence="6">
    <location>
        <position position="51"/>
    </location>
    <ligand>
        <name>[4Fe-4S] cluster</name>
        <dbReference type="ChEBI" id="CHEBI:49883"/>
        <label>1</label>
    </ligand>
</feature>
<evidence type="ECO:0000256" key="1">
    <source>
        <dbReference type="ARBA" id="ARBA00022485"/>
    </source>
</evidence>
<feature type="binding site" evidence="6">
    <location>
        <position position="90"/>
    </location>
    <ligand>
        <name>[4Fe-4S] cluster</name>
        <dbReference type="ChEBI" id="CHEBI:49883"/>
        <label>2</label>
    </ligand>
</feature>
<feature type="binding site" evidence="6">
    <location>
        <position position="162"/>
    </location>
    <ligand>
        <name>[4Fe-4S] cluster</name>
        <dbReference type="ChEBI" id="CHEBI:49883"/>
        <label>3</label>
    </ligand>
</feature>
<comment type="subcellular location">
    <subcellularLocation>
        <location evidence="6">Cytoplasm</location>
    </subcellularLocation>
</comment>
<reference evidence="8 9" key="1">
    <citation type="submission" date="2016-10" db="EMBL/GenBank/DDBJ databases">
        <title>Rodentibacter gen. nov. and new species.</title>
        <authorList>
            <person name="Christensen H."/>
        </authorList>
    </citation>
    <scope>NUCLEOTIDE SEQUENCE [LARGE SCALE GENOMIC DNA]</scope>
    <source>
        <strain evidence="8 9">Ac151</strain>
    </source>
</reference>
<dbReference type="InterPro" id="IPR017896">
    <property type="entry name" value="4Fe4S_Fe-S-bd"/>
</dbReference>
<evidence type="ECO:0000256" key="4">
    <source>
        <dbReference type="ARBA" id="ARBA00023004"/>
    </source>
</evidence>
<organism evidence="8 9">
    <name type="scientific">Rodentibacter myodis</name>
    <dbReference type="NCBI Taxonomy" id="1907939"/>
    <lineage>
        <taxon>Bacteria</taxon>
        <taxon>Pseudomonadati</taxon>
        <taxon>Pseudomonadota</taxon>
        <taxon>Gammaproteobacteria</taxon>
        <taxon>Pasteurellales</taxon>
        <taxon>Pasteurellaceae</taxon>
        <taxon>Rodentibacter</taxon>
    </lineage>
</organism>
<feature type="domain" description="4Fe-4S ferredoxin-type" evidence="7">
    <location>
        <begin position="37"/>
        <end position="68"/>
    </location>
</feature>